<evidence type="ECO:0000313" key="7">
    <source>
        <dbReference type="Proteomes" id="UP000253314"/>
    </source>
</evidence>
<keyword evidence="7" id="KW-1185">Reference proteome</keyword>
<evidence type="ECO:0000259" key="5">
    <source>
        <dbReference type="PROSITE" id="PS50931"/>
    </source>
</evidence>
<dbReference type="EMBL" id="QOCW01000014">
    <property type="protein sequence ID" value="RBW69035.1"/>
    <property type="molecule type" value="Genomic_DNA"/>
</dbReference>
<dbReference type="Proteomes" id="UP000253314">
    <property type="component" value="Unassembled WGS sequence"/>
</dbReference>
<comment type="caution">
    <text evidence="6">The sequence shown here is derived from an EMBL/GenBank/DDBJ whole genome shotgun (WGS) entry which is preliminary data.</text>
</comment>
<evidence type="ECO:0000256" key="3">
    <source>
        <dbReference type="ARBA" id="ARBA00023125"/>
    </source>
</evidence>
<proteinExistence type="inferred from homology"/>
<dbReference type="GO" id="GO:0003677">
    <property type="term" value="F:DNA binding"/>
    <property type="evidence" value="ECO:0007669"/>
    <property type="project" value="UniProtKB-KW"/>
</dbReference>
<dbReference type="InterPro" id="IPR036390">
    <property type="entry name" value="WH_DNA-bd_sf"/>
</dbReference>
<dbReference type="PANTHER" id="PTHR30419:SF28">
    <property type="entry name" value="HTH-TYPE TRANSCRIPTIONAL REGULATOR BSDA"/>
    <property type="match status" value="1"/>
</dbReference>
<comment type="similarity">
    <text evidence="1">Belongs to the LysR transcriptional regulatory family.</text>
</comment>
<dbReference type="InterPro" id="IPR050950">
    <property type="entry name" value="HTH-type_LysR_regulators"/>
</dbReference>
<feature type="domain" description="HTH lysR-type" evidence="5">
    <location>
        <begin position="1"/>
        <end position="58"/>
    </location>
</feature>
<protein>
    <submittedName>
        <fullName evidence="6">LysR family transcriptional regulator</fullName>
    </submittedName>
</protein>
<gene>
    <name evidence="6" type="ORF">DS031_13955</name>
</gene>
<dbReference type="PROSITE" id="PS50931">
    <property type="entry name" value="HTH_LYSR"/>
    <property type="match status" value="1"/>
</dbReference>
<dbReference type="SUPFAM" id="SSF46785">
    <property type="entry name" value="Winged helix' DNA-binding domain"/>
    <property type="match status" value="1"/>
</dbReference>
<dbReference type="FunFam" id="1.10.10.10:FF:000001">
    <property type="entry name" value="LysR family transcriptional regulator"/>
    <property type="match status" value="1"/>
</dbReference>
<keyword evidence="3" id="KW-0238">DNA-binding</keyword>
<reference evidence="6 7" key="1">
    <citation type="submission" date="2018-07" db="EMBL/GenBank/DDBJ databases">
        <title>Lottiidibacillus patelloidae gen. nov., sp. nov., isolated from the intestinal tract of a marine limpet and the reclassification of B. taeanensis BH030017T, B. algicola KMM 3737T and B. hwajinpoensis SW-72T as genus Lottiidibacillus.</title>
        <authorList>
            <person name="Liu R."/>
            <person name="Huang Z."/>
        </authorList>
    </citation>
    <scope>NUCLEOTIDE SEQUENCE [LARGE SCALE GENOMIC DNA]</scope>
    <source>
        <strain evidence="6 7">BH030017</strain>
    </source>
</reference>
<evidence type="ECO:0000313" key="6">
    <source>
        <dbReference type="EMBL" id="RBW69035.1"/>
    </source>
</evidence>
<accession>A0A366XV64</accession>
<dbReference type="AlphaFoldDB" id="A0A366XV64"/>
<evidence type="ECO:0000256" key="2">
    <source>
        <dbReference type="ARBA" id="ARBA00023015"/>
    </source>
</evidence>
<dbReference type="GO" id="GO:0003700">
    <property type="term" value="F:DNA-binding transcription factor activity"/>
    <property type="evidence" value="ECO:0007669"/>
    <property type="project" value="InterPro"/>
</dbReference>
<dbReference type="Gene3D" id="3.40.190.290">
    <property type="match status" value="1"/>
</dbReference>
<dbReference type="PRINTS" id="PR00039">
    <property type="entry name" value="HTHLYSR"/>
</dbReference>
<dbReference type="InterPro" id="IPR000847">
    <property type="entry name" value="LysR_HTH_N"/>
</dbReference>
<dbReference type="PANTHER" id="PTHR30419">
    <property type="entry name" value="HTH-TYPE TRANSCRIPTIONAL REGULATOR YBHD"/>
    <property type="match status" value="1"/>
</dbReference>
<keyword evidence="2" id="KW-0805">Transcription regulation</keyword>
<dbReference type="OrthoDB" id="9803735at2"/>
<dbReference type="Pfam" id="PF00126">
    <property type="entry name" value="HTH_1"/>
    <property type="match status" value="1"/>
</dbReference>
<dbReference type="InterPro" id="IPR036388">
    <property type="entry name" value="WH-like_DNA-bd_sf"/>
</dbReference>
<dbReference type="InterPro" id="IPR005119">
    <property type="entry name" value="LysR_subst-bd"/>
</dbReference>
<dbReference type="SUPFAM" id="SSF53850">
    <property type="entry name" value="Periplasmic binding protein-like II"/>
    <property type="match status" value="1"/>
</dbReference>
<dbReference type="Gene3D" id="1.10.10.10">
    <property type="entry name" value="Winged helix-like DNA-binding domain superfamily/Winged helix DNA-binding domain"/>
    <property type="match status" value="1"/>
</dbReference>
<evidence type="ECO:0000256" key="1">
    <source>
        <dbReference type="ARBA" id="ARBA00009437"/>
    </source>
</evidence>
<sequence>MEWQQLEYFQVVARLQHITRAAETISISQPALSRSIAKLEAELGVPLFEREGRTIMLNRYGELFLKRVNRITKELQEGKQEIQDLLDPDFGEVSFGFMPTLGTYLIPNLISSFRSDYPQVNFRLKQNSTDLLLKQLEANEIDFCLVSFIEESTKVNWKKLWSEELFLIVPADHHLANMGSITLQEISNEPFVLLEKGNGLRGITDQLFEEAGINPKITFEGEEVHTITAFVAAGLGVTVIPDFKGVDWEKVSRIRIDSPNCKRAIGLAWVEDRYLSPTAKRFQQFIINYFTNK</sequence>
<name>A0A366XV64_9BACI</name>
<dbReference type="CDD" id="cd08434">
    <property type="entry name" value="PBP2_GltC_like"/>
    <property type="match status" value="1"/>
</dbReference>
<evidence type="ECO:0000256" key="4">
    <source>
        <dbReference type="ARBA" id="ARBA00023163"/>
    </source>
</evidence>
<dbReference type="GO" id="GO:0005829">
    <property type="term" value="C:cytosol"/>
    <property type="evidence" value="ECO:0007669"/>
    <property type="project" value="TreeGrafter"/>
</dbReference>
<keyword evidence="4" id="KW-0804">Transcription</keyword>
<organism evidence="6 7">
    <name type="scientific">Bacillus taeanensis</name>
    <dbReference type="NCBI Taxonomy" id="273032"/>
    <lineage>
        <taxon>Bacteria</taxon>
        <taxon>Bacillati</taxon>
        <taxon>Bacillota</taxon>
        <taxon>Bacilli</taxon>
        <taxon>Bacillales</taxon>
        <taxon>Bacillaceae</taxon>
        <taxon>Bacillus</taxon>
    </lineage>
</organism>
<dbReference type="RefSeq" id="WP_113806683.1">
    <property type="nucleotide sequence ID" value="NZ_QOCW01000014.1"/>
</dbReference>
<dbReference type="Pfam" id="PF03466">
    <property type="entry name" value="LysR_substrate"/>
    <property type="match status" value="1"/>
</dbReference>